<keyword evidence="3" id="KW-1185">Reference proteome</keyword>
<feature type="compositionally biased region" description="Polar residues" evidence="1">
    <location>
        <begin position="29"/>
        <end position="45"/>
    </location>
</feature>
<protein>
    <submittedName>
        <fullName evidence="2">Uncharacterized protein</fullName>
    </submittedName>
</protein>
<dbReference type="EMBL" id="JAUKUA010000002">
    <property type="protein sequence ID" value="KAK0724191.1"/>
    <property type="molecule type" value="Genomic_DNA"/>
</dbReference>
<accession>A0AA40E511</accession>
<dbReference type="AlphaFoldDB" id="A0AA40E511"/>
<gene>
    <name evidence="2" type="ORF">B0H67DRAFT_101053</name>
</gene>
<comment type="caution">
    <text evidence="2">The sequence shown here is derived from an EMBL/GenBank/DDBJ whole genome shotgun (WGS) entry which is preliminary data.</text>
</comment>
<evidence type="ECO:0000313" key="3">
    <source>
        <dbReference type="Proteomes" id="UP001172102"/>
    </source>
</evidence>
<evidence type="ECO:0000256" key="1">
    <source>
        <dbReference type="SAM" id="MobiDB-lite"/>
    </source>
</evidence>
<reference evidence="2" key="1">
    <citation type="submission" date="2023-06" db="EMBL/GenBank/DDBJ databases">
        <title>Genome-scale phylogeny and comparative genomics of the fungal order Sordariales.</title>
        <authorList>
            <consortium name="Lawrence Berkeley National Laboratory"/>
            <person name="Hensen N."/>
            <person name="Bonometti L."/>
            <person name="Westerberg I."/>
            <person name="Brannstrom I.O."/>
            <person name="Guillou S."/>
            <person name="Cros-Aarteil S."/>
            <person name="Calhoun S."/>
            <person name="Haridas S."/>
            <person name="Kuo A."/>
            <person name="Mondo S."/>
            <person name="Pangilinan J."/>
            <person name="Riley R."/>
            <person name="Labutti K."/>
            <person name="Andreopoulos B."/>
            <person name="Lipzen A."/>
            <person name="Chen C."/>
            <person name="Yanf M."/>
            <person name="Daum C."/>
            <person name="Ng V."/>
            <person name="Clum A."/>
            <person name="Steindorff A."/>
            <person name="Ohm R."/>
            <person name="Martin F."/>
            <person name="Silar P."/>
            <person name="Natvig D."/>
            <person name="Lalanne C."/>
            <person name="Gautier V."/>
            <person name="Ament-Velasquez S.L."/>
            <person name="Kruys A."/>
            <person name="Hutchinson M.I."/>
            <person name="Powell A.J."/>
            <person name="Barry K."/>
            <person name="Miller A.N."/>
            <person name="Grigoriev I.V."/>
            <person name="Debuchy R."/>
            <person name="Gladieux P."/>
            <person name="Thoren M.H."/>
            <person name="Johannesson H."/>
        </authorList>
    </citation>
    <scope>NUCLEOTIDE SEQUENCE</scope>
    <source>
        <strain evidence="2">SMH4607-1</strain>
    </source>
</reference>
<dbReference type="Proteomes" id="UP001172102">
    <property type="component" value="Unassembled WGS sequence"/>
</dbReference>
<evidence type="ECO:0000313" key="2">
    <source>
        <dbReference type="EMBL" id="KAK0724191.1"/>
    </source>
</evidence>
<proteinExistence type="predicted"/>
<sequence>MEARETNGGITELEGGSWVTFDKFESFSPLTPTGTRGSSAATDEQANSDRGGAAYTMTRMALVCSRHHVSRGDWAYRADSPHGSLQDLPCSYMAGIRPQRLNEATSARRVTTRRCPFRDGPAAVCISHTPWQRSGDGAGRLEACWRRWRHPRLRNDGRGRCCEPVSFLANFFFLSRRRRQNVISHRALGHGTTCKQAHSGPNQLRHPSAWHHGAGVLIRAIAQQ</sequence>
<feature type="region of interest" description="Disordered" evidence="1">
    <location>
        <begin position="29"/>
        <end position="49"/>
    </location>
</feature>
<organism evidence="2 3">
    <name type="scientific">Lasiosphaeris hirsuta</name>
    <dbReference type="NCBI Taxonomy" id="260670"/>
    <lineage>
        <taxon>Eukaryota</taxon>
        <taxon>Fungi</taxon>
        <taxon>Dikarya</taxon>
        <taxon>Ascomycota</taxon>
        <taxon>Pezizomycotina</taxon>
        <taxon>Sordariomycetes</taxon>
        <taxon>Sordariomycetidae</taxon>
        <taxon>Sordariales</taxon>
        <taxon>Lasiosphaeriaceae</taxon>
        <taxon>Lasiosphaeris</taxon>
    </lineage>
</organism>
<name>A0AA40E511_9PEZI</name>